<dbReference type="SUPFAM" id="SSF50104">
    <property type="entry name" value="Translation proteins SH3-like domain"/>
    <property type="match status" value="1"/>
</dbReference>
<dbReference type="InterPro" id="IPR020189">
    <property type="entry name" value="IF5A_C"/>
</dbReference>
<protein>
    <submittedName>
        <fullName evidence="3">Uncharacterized protein</fullName>
    </submittedName>
</protein>
<accession>A0A813Q7R4</accession>
<dbReference type="GO" id="GO:0003746">
    <property type="term" value="F:translation elongation factor activity"/>
    <property type="evidence" value="ECO:0007669"/>
    <property type="project" value="InterPro"/>
</dbReference>
<proteinExistence type="predicted"/>
<evidence type="ECO:0000259" key="2">
    <source>
        <dbReference type="Pfam" id="PF21485"/>
    </source>
</evidence>
<feature type="domain" description="Translation initiation factor 5A C-terminal" evidence="1">
    <location>
        <begin position="68"/>
        <end position="106"/>
    </location>
</feature>
<dbReference type="InterPro" id="IPR008991">
    <property type="entry name" value="Translation_prot_SH3-like_sf"/>
</dbReference>
<evidence type="ECO:0000259" key="1">
    <source>
        <dbReference type="Pfam" id="PF01287"/>
    </source>
</evidence>
<dbReference type="AlphaFoldDB" id="A0A813Q7R4"/>
<organism evidence="3 5">
    <name type="scientific">Adineta steineri</name>
    <dbReference type="NCBI Taxonomy" id="433720"/>
    <lineage>
        <taxon>Eukaryota</taxon>
        <taxon>Metazoa</taxon>
        <taxon>Spiralia</taxon>
        <taxon>Gnathifera</taxon>
        <taxon>Rotifera</taxon>
        <taxon>Eurotatoria</taxon>
        <taxon>Bdelloidea</taxon>
        <taxon>Adinetida</taxon>
        <taxon>Adinetidae</taxon>
        <taxon>Adineta</taxon>
    </lineage>
</organism>
<dbReference type="Pfam" id="PF01287">
    <property type="entry name" value="eIF-5a"/>
    <property type="match status" value="1"/>
</dbReference>
<dbReference type="GO" id="GO:0045901">
    <property type="term" value="P:positive regulation of translational elongation"/>
    <property type="evidence" value="ECO:0007669"/>
    <property type="project" value="InterPro"/>
</dbReference>
<gene>
    <name evidence="3" type="ORF">JYZ213_LOCUS3183</name>
    <name evidence="4" type="ORF">OXD698_LOCUS34417</name>
</gene>
<dbReference type="GO" id="GO:0003723">
    <property type="term" value="F:RNA binding"/>
    <property type="evidence" value="ECO:0007669"/>
    <property type="project" value="InterPro"/>
</dbReference>
<evidence type="ECO:0000313" key="5">
    <source>
        <dbReference type="Proteomes" id="UP000663845"/>
    </source>
</evidence>
<dbReference type="InterPro" id="IPR048670">
    <property type="entry name" value="IF5A-like_N"/>
</dbReference>
<dbReference type="Gene3D" id="2.30.30.30">
    <property type="match status" value="1"/>
</dbReference>
<comment type="caution">
    <text evidence="3">The sequence shown here is derived from an EMBL/GenBank/DDBJ whole genome shotgun (WGS) entry which is preliminary data.</text>
</comment>
<sequence>MSRQQVDSIKKSDFVVFNGRPVKVVDLVYPRPRKHGQTKVHWIGTDIFTDRRYEDRLPSPYMIRVPKVTQKDYTVVKIDDNNCITLLDEDSYETRSDIKLKQDSDVIRRLLHSQQRVYKAPTLLQKHTIFLLGQINRKPNPHTFKQQRIIMWKINQNVCLAVLLVLMATSCMTQVQEKKMATEVNQNANPIPPLQRIVNTRQTQHCAADRDRAIAAANYAYNNCMAAGNCLDLFEPCDPNNNKCCHGSCSPVRENDRPCNPDPDCHHWGDCCRFLCDF</sequence>
<reference evidence="3" key="1">
    <citation type="submission" date="2021-02" db="EMBL/GenBank/DDBJ databases">
        <authorList>
            <person name="Nowell W R."/>
        </authorList>
    </citation>
    <scope>NUCLEOTIDE SEQUENCE</scope>
</reference>
<dbReference type="GO" id="GO:0045905">
    <property type="term" value="P:positive regulation of translational termination"/>
    <property type="evidence" value="ECO:0007669"/>
    <property type="project" value="InterPro"/>
</dbReference>
<evidence type="ECO:0000313" key="4">
    <source>
        <dbReference type="EMBL" id="CAF4082798.1"/>
    </source>
</evidence>
<name>A0A813Q7R4_9BILA</name>
<dbReference type="InterPro" id="IPR001884">
    <property type="entry name" value="IF5A-like"/>
</dbReference>
<feature type="domain" description="Translation initiation factor 5A-like N-terminal" evidence="2">
    <location>
        <begin position="4"/>
        <end position="59"/>
    </location>
</feature>
<evidence type="ECO:0000313" key="3">
    <source>
        <dbReference type="EMBL" id="CAF0763199.1"/>
    </source>
</evidence>
<dbReference type="EMBL" id="CAJNOG010000017">
    <property type="protein sequence ID" value="CAF0763199.1"/>
    <property type="molecule type" value="Genomic_DNA"/>
</dbReference>
<dbReference type="Pfam" id="PF21485">
    <property type="entry name" value="IF5A-like_N"/>
    <property type="match status" value="1"/>
</dbReference>
<dbReference type="EMBL" id="CAJOAZ010004979">
    <property type="protein sequence ID" value="CAF4082798.1"/>
    <property type="molecule type" value="Genomic_DNA"/>
</dbReference>
<dbReference type="PANTHER" id="PTHR11673">
    <property type="entry name" value="TRANSLATION INITIATION FACTOR 5A FAMILY MEMBER"/>
    <property type="match status" value="1"/>
</dbReference>
<dbReference type="Proteomes" id="UP000663845">
    <property type="component" value="Unassembled WGS sequence"/>
</dbReference>
<dbReference type="InterPro" id="IPR014722">
    <property type="entry name" value="Rib_uL2_dom2"/>
</dbReference>
<dbReference type="Proteomes" id="UP000663844">
    <property type="component" value="Unassembled WGS sequence"/>
</dbReference>
<dbReference type="GO" id="GO:0043022">
    <property type="term" value="F:ribosome binding"/>
    <property type="evidence" value="ECO:0007669"/>
    <property type="project" value="InterPro"/>
</dbReference>